<protein>
    <submittedName>
        <fullName evidence="2">Uncharacterized protein</fullName>
    </submittedName>
</protein>
<feature type="compositionally biased region" description="Acidic residues" evidence="1">
    <location>
        <begin position="18"/>
        <end position="32"/>
    </location>
</feature>
<feature type="compositionally biased region" description="Low complexity" evidence="1">
    <location>
        <begin position="35"/>
        <end position="44"/>
    </location>
</feature>
<organism evidence="2 3">
    <name type="scientific">Liquidambar formosana</name>
    <name type="common">Formosan gum</name>
    <dbReference type="NCBI Taxonomy" id="63359"/>
    <lineage>
        <taxon>Eukaryota</taxon>
        <taxon>Viridiplantae</taxon>
        <taxon>Streptophyta</taxon>
        <taxon>Embryophyta</taxon>
        <taxon>Tracheophyta</taxon>
        <taxon>Spermatophyta</taxon>
        <taxon>Magnoliopsida</taxon>
        <taxon>eudicotyledons</taxon>
        <taxon>Gunneridae</taxon>
        <taxon>Pentapetalae</taxon>
        <taxon>Saxifragales</taxon>
        <taxon>Altingiaceae</taxon>
        <taxon>Liquidambar</taxon>
    </lineage>
</organism>
<keyword evidence="3" id="KW-1185">Reference proteome</keyword>
<evidence type="ECO:0000313" key="2">
    <source>
        <dbReference type="EMBL" id="KAK9272282.1"/>
    </source>
</evidence>
<accession>A0AAP0NFE2</accession>
<dbReference type="Proteomes" id="UP001415857">
    <property type="component" value="Unassembled WGS sequence"/>
</dbReference>
<feature type="region of interest" description="Disordered" evidence="1">
    <location>
        <begin position="198"/>
        <end position="217"/>
    </location>
</feature>
<feature type="compositionally biased region" description="Low complexity" evidence="1">
    <location>
        <begin position="100"/>
        <end position="116"/>
    </location>
</feature>
<name>A0AAP0NFE2_LIQFO</name>
<gene>
    <name evidence="2" type="ORF">L1049_002653</name>
</gene>
<proteinExistence type="predicted"/>
<evidence type="ECO:0000256" key="1">
    <source>
        <dbReference type="SAM" id="MobiDB-lite"/>
    </source>
</evidence>
<dbReference type="AlphaFoldDB" id="A0AAP0NFE2"/>
<dbReference type="EMBL" id="JBBPBK010000013">
    <property type="protein sequence ID" value="KAK9272282.1"/>
    <property type="molecule type" value="Genomic_DNA"/>
</dbReference>
<sequence length="217" mass="22903">MSLDKNGEESVSTLMNEEYAEEAEIASITDDDVSSHSSLTISSSAYESNGGLPGHDKENGSETVKDSTGGGVKEHAKPSKLGLEKSNMMPVIAPHENMNGSSSCSSSIDLSSGPGSPVNGHASLSNFSESRKMSIPEEIVAPSVQSSSSSIAYENADEESNSSMRSNGHDNFGEEVHEKVAYCKSDIKGDAEQIMKENISNGFSTKVTSPNADSQDR</sequence>
<feature type="compositionally biased region" description="Basic and acidic residues" evidence="1">
    <location>
        <begin position="54"/>
        <end position="65"/>
    </location>
</feature>
<evidence type="ECO:0000313" key="3">
    <source>
        <dbReference type="Proteomes" id="UP001415857"/>
    </source>
</evidence>
<comment type="caution">
    <text evidence="2">The sequence shown here is derived from an EMBL/GenBank/DDBJ whole genome shotgun (WGS) entry which is preliminary data.</text>
</comment>
<reference evidence="2 3" key="1">
    <citation type="journal article" date="2024" name="Plant J.">
        <title>Genome sequences and population genomics reveal climatic adaptation and genomic divergence between two closely related sweetgum species.</title>
        <authorList>
            <person name="Xu W.Q."/>
            <person name="Ren C.Q."/>
            <person name="Zhang X.Y."/>
            <person name="Comes H.P."/>
            <person name="Liu X.H."/>
            <person name="Li Y.G."/>
            <person name="Kettle C.J."/>
            <person name="Jalonen R."/>
            <person name="Gaisberger H."/>
            <person name="Ma Y.Z."/>
            <person name="Qiu Y.X."/>
        </authorList>
    </citation>
    <scope>NUCLEOTIDE SEQUENCE [LARGE SCALE GENOMIC DNA]</scope>
    <source>
        <strain evidence="2">Hangzhou</strain>
    </source>
</reference>
<feature type="region of interest" description="Disordered" evidence="1">
    <location>
        <begin position="1"/>
        <end position="171"/>
    </location>
</feature>